<keyword evidence="3" id="KW-1133">Transmembrane helix</keyword>
<accession>A0A671MZN8</accession>
<feature type="domain" description="UMOD/GP2/OIT3-like D8C" evidence="4">
    <location>
        <begin position="87"/>
        <end position="179"/>
    </location>
</feature>
<dbReference type="Pfam" id="PF25776">
    <property type="entry name" value="Ig_VWDE"/>
    <property type="match status" value="1"/>
</dbReference>
<name>A0A671MZN8_9TELE</name>
<dbReference type="Ensembl" id="ENSSANT00000041530.1">
    <property type="protein sequence ID" value="ENSSANP00000039033.1"/>
    <property type="gene ID" value="ENSSANG00000019866.1"/>
</dbReference>
<reference evidence="6" key="2">
    <citation type="submission" date="2025-09" db="UniProtKB">
        <authorList>
            <consortium name="Ensembl"/>
        </authorList>
    </citation>
    <scope>IDENTIFICATION</scope>
</reference>
<evidence type="ECO:0000313" key="6">
    <source>
        <dbReference type="Ensembl" id="ENSSANP00000039033.1"/>
    </source>
</evidence>
<keyword evidence="1" id="KW-0732">Signal</keyword>
<evidence type="ECO:0000256" key="2">
    <source>
        <dbReference type="ARBA" id="ARBA00023157"/>
    </source>
</evidence>
<keyword evidence="3" id="KW-0812">Transmembrane</keyword>
<feature type="transmembrane region" description="Helical" evidence="3">
    <location>
        <begin position="7"/>
        <end position="28"/>
    </location>
</feature>
<reference evidence="6" key="1">
    <citation type="submission" date="2025-08" db="UniProtKB">
        <authorList>
            <consortium name="Ensembl"/>
        </authorList>
    </citation>
    <scope>IDENTIFICATION</scope>
</reference>
<sequence length="347" mass="38954">MKIRFFSLIYFNVSVLWYWHFLFCVFLSNTKCVIVCIFVEEIPECSRGGYTVLQSPYRSTRFSSQQLLQSALQELVCDHSLSPGWYQFQIFDKPARMPTKCVEVNHCGTQAPVWLSLAEGETLPHPLEVKQMTACATWQFLGSASKDCCLFRLPVTVRNCGDFYVYLLQPTQGCMGYCAEGKSMNLNECCDSVEQLPPSSAIPLIVAELSGSSVFLKCTFADSSGNSSLGYVVTWWRLSPEGTREELRKDTTIETFAFIELDGINLRLGDRIHCSCTSFFLESPDMQSLPVESEEFYAGIQVCLTVSISEDGREYELTVESTVPLPCSSQRCTLLLHLTSSNQGGQK</sequence>
<dbReference type="PANTHER" id="PTHR14949:SF53">
    <property type="entry name" value="VON WILLEBRAND FACTOR D AND EGF DOMAIN-CONTAINING PROTEIN"/>
    <property type="match status" value="1"/>
</dbReference>
<organism evidence="6 7">
    <name type="scientific">Sinocyclocheilus anshuiensis</name>
    <dbReference type="NCBI Taxonomy" id="1608454"/>
    <lineage>
        <taxon>Eukaryota</taxon>
        <taxon>Metazoa</taxon>
        <taxon>Chordata</taxon>
        <taxon>Craniata</taxon>
        <taxon>Vertebrata</taxon>
        <taxon>Euteleostomi</taxon>
        <taxon>Actinopterygii</taxon>
        <taxon>Neopterygii</taxon>
        <taxon>Teleostei</taxon>
        <taxon>Ostariophysi</taxon>
        <taxon>Cypriniformes</taxon>
        <taxon>Cyprinidae</taxon>
        <taxon>Cyprininae</taxon>
        <taxon>Sinocyclocheilus</taxon>
    </lineage>
</organism>
<dbReference type="GO" id="GO:0005576">
    <property type="term" value="C:extracellular region"/>
    <property type="evidence" value="ECO:0007669"/>
    <property type="project" value="TreeGrafter"/>
</dbReference>
<dbReference type="Proteomes" id="UP000472260">
    <property type="component" value="Unassembled WGS sequence"/>
</dbReference>
<feature type="domain" description="VWDE-like Ig-like" evidence="5">
    <location>
        <begin position="195"/>
        <end position="298"/>
    </location>
</feature>
<evidence type="ECO:0000313" key="7">
    <source>
        <dbReference type="Proteomes" id="UP000472260"/>
    </source>
</evidence>
<evidence type="ECO:0000259" key="5">
    <source>
        <dbReference type="Pfam" id="PF25776"/>
    </source>
</evidence>
<dbReference type="PANTHER" id="PTHR14949">
    <property type="entry name" value="EGF-LIKE-DOMAIN, MULTIPLE 7, 8"/>
    <property type="match status" value="1"/>
</dbReference>
<dbReference type="GO" id="GO:0009986">
    <property type="term" value="C:cell surface"/>
    <property type="evidence" value="ECO:0007669"/>
    <property type="project" value="TreeGrafter"/>
</dbReference>
<protein>
    <submittedName>
        <fullName evidence="6">Uncharacterized protein</fullName>
    </submittedName>
</protein>
<dbReference type="InterPro" id="IPR057774">
    <property type="entry name" value="D8C_UMOD/GP2/OIT3-like"/>
</dbReference>
<evidence type="ECO:0000259" key="4">
    <source>
        <dbReference type="Pfam" id="PF23283"/>
    </source>
</evidence>
<dbReference type="AlphaFoldDB" id="A0A671MZN8"/>
<evidence type="ECO:0000256" key="3">
    <source>
        <dbReference type="SAM" id="Phobius"/>
    </source>
</evidence>
<keyword evidence="3" id="KW-0472">Membrane</keyword>
<proteinExistence type="predicted"/>
<dbReference type="GO" id="GO:0005102">
    <property type="term" value="F:signaling receptor binding"/>
    <property type="evidence" value="ECO:0007669"/>
    <property type="project" value="TreeGrafter"/>
</dbReference>
<evidence type="ECO:0000256" key="1">
    <source>
        <dbReference type="ARBA" id="ARBA00022729"/>
    </source>
</evidence>
<dbReference type="InterPro" id="IPR050969">
    <property type="entry name" value="Dev_Signal_Modulators"/>
</dbReference>
<dbReference type="InterPro" id="IPR057885">
    <property type="entry name" value="Ig_VWDE"/>
</dbReference>
<keyword evidence="2" id="KW-1015">Disulfide bond</keyword>
<dbReference type="Pfam" id="PF23283">
    <property type="entry name" value="D8C_UMOD"/>
    <property type="match status" value="1"/>
</dbReference>
<keyword evidence="7" id="KW-1185">Reference proteome</keyword>